<comment type="caution">
    <text evidence="1">The sequence shown here is derived from an EMBL/GenBank/DDBJ whole genome shotgun (WGS) entry which is preliminary data.</text>
</comment>
<organism evidence="1 2">
    <name type="scientific">Candidatus Enterocola intestinipullorum</name>
    <dbReference type="NCBI Taxonomy" id="2840783"/>
    <lineage>
        <taxon>Bacteria</taxon>
        <taxon>Pseudomonadati</taxon>
        <taxon>Bacteroidota</taxon>
        <taxon>Bacteroidia</taxon>
        <taxon>Bacteroidales</taxon>
        <taxon>Candidatus Enterocola</taxon>
    </lineage>
</organism>
<dbReference type="AlphaFoldDB" id="A0A9D9HEH5"/>
<name>A0A9D9HEH5_9BACT</name>
<protein>
    <submittedName>
        <fullName evidence="1">Uncharacterized protein</fullName>
    </submittedName>
</protein>
<accession>A0A9D9HEH5</accession>
<dbReference type="EMBL" id="JADIMR010000053">
    <property type="protein sequence ID" value="MBO8446852.1"/>
    <property type="molecule type" value="Genomic_DNA"/>
</dbReference>
<sequence length="65" mass="7584">MARKAAYHDVKRIGKINGHVVLEPIFTDGETHVIGIPQFILYKDGKLRWTDSMEESFEIMDKFFL</sequence>
<gene>
    <name evidence="1" type="ORF">IAC32_03795</name>
</gene>
<reference evidence="1" key="1">
    <citation type="submission" date="2020-10" db="EMBL/GenBank/DDBJ databases">
        <authorList>
            <person name="Gilroy R."/>
        </authorList>
    </citation>
    <scope>NUCLEOTIDE SEQUENCE</scope>
    <source>
        <strain evidence="1">D3-1215</strain>
    </source>
</reference>
<evidence type="ECO:0000313" key="1">
    <source>
        <dbReference type="EMBL" id="MBO8446852.1"/>
    </source>
</evidence>
<dbReference type="Proteomes" id="UP000823637">
    <property type="component" value="Unassembled WGS sequence"/>
</dbReference>
<proteinExistence type="predicted"/>
<reference evidence="1" key="2">
    <citation type="journal article" date="2021" name="PeerJ">
        <title>Extensive microbial diversity within the chicken gut microbiome revealed by metagenomics and culture.</title>
        <authorList>
            <person name="Gilroy R."/>
            <person name="Ravi A."/>
            <person name="Getino M."/>
            <person name="Pursley I."/>
            <person name="Horton D.L."/>
            <person name="Alikhan N.F."/>
            <person name="Baker D."/>
            <person name="Gharbi K."/>
            <person name="Hall N."/>
            <person name="Watson M."/>
            <person name="Adriaenssens E.M."/>
            <person name="Foster-Nyarko E."/>
            <person name="Jarju S."/>
            <person name="Secka A."/>
            <person name="Antonio M."/>
            <person name="Oren A."/>
            <person name="Chaudhuri R.R."/>
            <person name="La Ragione R."/>
            <person name="Hildebrand F."/>
            <person name="Pallen M.J."/>
        </authorList>
    </citation>
    <scope>NUCLEOTIDE SEQUENCE</scope>
    <source>
        <strain evidence="1">D3-1215</strain>
    </source>
</reference>
<evidence type="ECO:0000313" key="2">
    <source>
        <dbReference type="Proteomes" id="UP000823637"/>
    </source>
</evidence>